<name>A0A1Q9R4M8_PSEPU</name>
<dbReference type="OrthoDB" id="9896773at2"/>
<evidence type="ECO:0000313" key="1">
    <source>
        <dbReference type="EMBL" id="OLS62359.1"/>
    </source>
</evidence>
<protein>
    <submittedName>
        <fullName evidence="1">Uncharacterized protein</fullName>
    </submittedName>
</protein>
<reference evidence="1 2" key="1">
    <citation type="submission" date="2016-10" db="EMBL/GenBank/DDBJ databases">
        <title>Genome Sequence of Pseudomonas putida GM4FR.</title>
        <authorList>
            <person name="Poehlein A."/>
            <person name="Wemheuer F."/>
            <person name="Hollensteiner J."/>
            <person name="Wemheuer B."/>
        </authorList>
    </citation>
    <scope>NUCLEOTIDE SEQUENCE [LARGE SCALE GENOMIC DNA]</scope>
    <source>
        <strain evidence="1 2">GM4FR</strain>
    </source>
</reference>
<gene>
    <name evidence="1" type="ORF">PSEMO_26570</name>
</gene>
<dbReference type="Proteomes" id="UP000186736">
    <property type="component" value="Unassembled WGS sequence"/>
</dbReference>
<dbReference type="RefSeq" id="WP_075803574.1">
    <property type="nucleotide sequence ID" value="NZ_MKZO01000023.1"/>
</dbReference>
<dbReference type="EMBL" id="MKZO01000023">
    <property type="protein sequence ID" value="OLS62359.1"/>
    <property type="molecule type" value="Genomic_DNA"/>
</dbReference>
<evidence type="ECO:0000313" key="2">
    <source>
        <dbReference type="Proteomes" id="UP000186736"/>
    </source>
</evidence>
<sequence>MAGELYIESISSDDVENLVRLGGSLIESVFHSDKSDMAVLQTRAALAAGAQNRRDLPAHCYIRFERNNTTQTDVLRMSRILDLTSRPPVIVSTRAAFAGWAGLTDLQKAQLLWAELANAAVTLEFYKVGFSSVKTHYPKFTMVPQ</sequence>
<comment type="caution">
    <text evidence="1">The sequence shown here is derived from an EMBL/GenBank/DDBJ whole genome shotgun (WGS) entry which is preliminary data.</text>
</comment>
<organism evidence="1 2">
    <name type="scientific">Pseudomonas putida</name>
    <name type="common">Arthrobacter siderocapsulatus</name>
    <dbReference type="NCBI Taxonomy" id="303"/>
    <lineage>
        <taxon>Bacteria</taxon>
        <taxon>Pseudomonadati</taxon>
        <taxon>Pseudomonadota</taxon>
        <taxon>Gammaproteobacteria</taxon>
        <taxon>Pseudomonadales</taxon>
        <taxon>Pseudomonadaceae</taxon>
        <taxon>Pseudomonas</taxon>
    </lineage>
</organism>
<accession>A0A1Q9R4M8</accession>
<proteinExistence type="predicted"/>
<dbReference type="AlphaFoldDB" id="A0A1Q9R4M8"/>